<name>A0A9N7TM88_PLEPL</name>
<sequence length="260" mass="28143">MASQHSDRRGIPQTAPPHHTQLQSPPPPAPPATTVLLEPVMVMVLWFGVVQASESLPVGTRSSGGCLLLPGLECTGGAFGDAEPFSTLQEKIIPTACIHYLILPGYYPKLTATVDRFQHPRLPQPSWALIRADLAPESKANDGQRASGRNGSSIVAGPVSKIIGKLQFGARAIAEKRQTAEGDLKASGKFYNHFATVKDRRCRDINVFAVAERNQGANKPVPRELLQVLIEDDLQGALSPGCSSLYSRYQYISCSPYQND</sequence>
<proteinExistence type="predicted"/>
<reference evidence="2" key="1">
    <citation type="submission" date="2020-03" db="EMBL/GenBank/DDBJ databases">
        <authorList>
            <person name="Weist P."/>
        </authorList>
    </citation>
    <scope>NUCLEOTIDE SEQUENCE</scope>
</reference>
<keyword evidence="3" id="KW-1185">Reference proteome</keyword>
<evidence type="ECO:0000256" key="1">
    <source>
        <dbReference type="SAM" id="MobiDB-lite"/>
    </source>
</evidence>
<gene>
    <name evidence="2" type="ORF">PLEPLA_LOCUS3269</name>
</gene>
<accession>A0A9N7TM88</accession>
<feature type="compositionally biased region" description="Basic and acidic residues" evidence="1">
    <location>
        <begin position="1"/>
        <end position="10"/>
    </location>
</feature>
<evidence type="ECO:0000313" key="2">
    <source>
        <dbReference type="EMBL" id="CAB1415552.1"/>
    </source>
</evidence>
<comment type="caution">
    <text evidence="2">The sequence shown here is derived from an EMBL/GenBank/DDBJ whole genome shotgun (WGS) entry which is preliminary data.</text>
</comment>
<organism evidence="2 3">
    <name type="scientific">Pleuronectes platessa</name>
    <name type="common">European plaice</name>
    <dbReference type="NCBI Taxonomy" id="8262"/>
    <lineage>
        <taxon>Eukaryota</taxon>
        <taxon>Metazoa</taxon>
        <taxon>Chordata</taxon>
        <taxon>Craniata</taxon>
        <taxon>Vertebrata</taxon>
        <taxon>Euteleostomi</taxon>
        <taxon>Actinopterygii</taxon>
        <taxon>Neopterygii</taxon>
        <taxon>Teleostei</taxon>
        <taxon>Neoteleostei</taxon>
        <taxon>Acanthomorphata</taxon>
        <taxon>Carangaria</taxon>
        <taxon>Pleuronectiformes</taxon>
        <taxon>Pleuronectoidei</taxon>
        <taxon>Pleuronectidae</taxon>
        <taxon>Pleuronectes</taxon>
    </lineage>
</organism>
<protein>
    <submittedName>
        <fullName evidence="2">Uncharacterized protein</fullName>
    </submittedName>
</protein>
<dbReference type="EMBL" id="CADEAL010000161">
    <property type="protein sequence ID" value="CAB1415552.1"/>
    <property type="molecule type" value="Genomic_DNA"/>
</dbReference>
<dbReference type="Proteomes" id="UP001153269">
    <property type="component" value="Unassembled WGS sequence"/>
</dbReference>
<feature type="region of interest" description="Disordered" evidence="1">
    <location>
        <begin position="1"/>
        <end position="32"/>
    </location>
</feature>
<dbReference type="AlphaFoldDB" id="A0A9N7TM88"/>
<evidence type="ECO:0000313" key="3">
    <source>
        <dbReference type="Proteomes" id="UP001153269"/>
    </source>
</evidence>